<reference evidence="3" key="1">
    <citation type="submission" date="2020-06" db="EMBL/GenBank/DDBJ databases">
        <authorList>
            <person name="Li T."/>
            <person name="Hu X."/>
            <person name="Zhang T."/>
            <person name="Song X."/>
            <person name="Zhang H."/>
            <person name="Dai N."/>
            <person name="Sheng W."/>
            <person name="Hou X."/>
            <person name="Wei L."/>
        </authorList>
    </citation>
    <scope>NUCLEOTIDE SEQUENCE</scope>
    <source>
        <strain evidence="3">G02</strain>
        <tissue evidence="3">Leaf</tissue>
    </source>
</reference>
<feature type="coiled-coil region" evidence="1">
    <location>
        <begin position="28"/>
        <end position="133"/>
    </location>
</feature>
<evidence type="ECO:0000256" key="1">
    <source>
        <dbReference type="SAM" id="Coils"/>
    </source>
</evidence>
<evidence type="ECO:0000256" key="2">
    <source>
        <dbReference type="SAM" id="MobiDB-lite"/>
    </source>
</evidence>
<feature type="compositionally biased region" description="Basic and acidic residues" evidence="2">
    <location>
        <begin position="196"/>
        <end position="217"/>
    </location>
</feature>
<dbReference type="AlphaFoldDB" id="A0AAW2T0A8"/>
<reference evidence="3" key="2">
    <citation type="journal article" date="2024" name="Plant">
        <title>Genomic evolution and insights into agronomic trait innovations of Sesamum species.</title>
        <authorList>
            <person name="Miao H."/>
            <person name="Wang L."/>
            <person name="Qu L."/>
            <person name="Liu H."/>
            <person name="Sun Y."/>
            <person name="Le M."/>
            <person name="Wang Q."/>
            <person name="Wei S."/>
            <person name="Zheng Y."/>
            <person name="Lin W."/>
            <person name="Duan Y."/>
            <person name="Cao H."/>
            <person name="Xiong S."/>
            <person name="Wang X."/>
            <person name="Wei L."/>
            <person name="Li C."/>
            <person name="Ma Q."/>
            <person name="Ju M."/>
            <person name="Zhao R."/>
            <person name="Li G."/>
            <person name="Mu C."/>
            <person name="Tian Q."/>
            <person name="Mei H."/>
            <person name="Zhang T."/>
            <person name="Gao T."/>
            <person name="Zhang H."/>
        </authorList>
    </citation>
    <scope>NUCLEOTIDE SEQUENCE</scope>
    <source>
        <strain evidence="3">G02</strain>
    </source>
</reference>
<keyword evidence="1" id="KW-0175">Coiled coil</keyword>
<gene>
    <name evidence="3" type="ORF">Sradi_2180900</name>
</gene>
<dbReference type="PANTHER" id="PTHR35480:SF1">
    <property type="entry name" value="MATERNAL EFFECT EMBRYO ARREST 22"/>
    <property type="match status" value="1"/>
</dbReference>
<accession>A0AAW2T0A8</accession>
<sequence>MAEDVEVLPDKSSNTCCAARLKTSFATAQRWYKKYDVIEKENESLKKALAELKLQANIWKDEKDKESGIRIDLEDEVSALKDEVQLLKQNSNSASKKADEQLQERLNVAEREIKLLKELLDKEKERAASEKKNAELGKKKADEALKRLEMGKNKVSEAQKVANVEKKKAEESRLLYEKLKKEMDAVKLMLDSEKSKLEAADKRVETEKRNVVREKGKGRLGCGQS</sequence>
<dbReference type="EMBL" id="JACGWJ010000009">
    <property type="protein sequence ID" value="KAL0398376.1"/>
    <property type="molecule type" value="Genomic_DNA"/>
</dbReference>
<name>A0AAW2T0A8_SESRA</name>
<organism evidence="3">
    <name type="scientific">Sesamum radiatum</name>
    <name type="common">Black benniseed</name>
    <dbReference type="NCBI Taxonomy" id="300843"/>
    <lineage>
        <taxon>Eukaryota</taxon>
        <taxon>Viridiplantae</taxon>
        <taxon>Streptophyta</taxon>
        <taxon>Embryophyta</taxon>
        <taxon>Tracheophyta</taxon>
        <taxon>Spermatophyta</taxon>
        <taxon>Magnoliopsida</taxon>
        <taxon>eudicotyledons</taxon>
        <taxon>Gunneridae</taxon>
        <taxon>Pentapetalae</taxon>
        <taxon>asterids</taxon>
        <taxon>lamiids</taxon>
        <taxon>Lamiales</taxon>
        <taxon>Pedaliaceae</taxon>
        <taxon>Sesamum</taxon>
    </lineage>
</organism>
<protein>
    <submittedName>
        <fullName evidence="3">Uncharacterized protein</fullName>
    </submittedName>
</protein>
<evidence type="ECO:0000313" key="3">
    <source>
        <dbReference type="EMBL" id="KAL0398376.1"/>
    </source>
</evidence>
<dbReference type="PANTHER" id="PTHR35480">
    <property type="entry name" value="MATERNAL EFFECT EMBRYO ARREST 22"/>
    <property type="match status" value="1"/>
</dbReference>
<proteinExistence type="predicted"/>
<feature type="region of interest" description="Disordered" evidence="2">
    <location>
        <begin position="196"/>
        <end position="225"/>
    </location>
</feature>
<comment type="caution">
    <text evidence="3">The sequence shown here is derived from an EMBL/GenBank/DDBJ whole genome shotgun (WGS) entry which is preliminary data.</text>
</comment>